<accession>A0A7C9AZG7</accession>
<proteinExistence type="predicted"/>
<evidence type="ECO:0000313" key="2">
    <source>
        <dbReference type="EMBL" id="MBA4679994.1"/>
    </source>
</evidence>
<reference evidence="2" key="1">
    <citation type="journal article" date="2013" name="J. Plant Res.">
        <title>Effect of fungi and light on seed germination of three Opuntia species from semiarid lands of central Mexico.</title>
        <authorList>
            <person name="Delgado-Sanchez P."/>
            <person name="Jimenez-Bremont J.F."/>
            <person name="Guerrero-Gonzalez Mde L."/>
            <person name="Flores J."/>
        </authorList>
    </citation>
    <scope>NUCLEOTIDE SEQUENCE</scope>
    <source>
        <tissue evidence="2">Cladode</tissue>
    </source>
</reference>
<protein>
    <submittedName>
        <fullName evidence="2">Uncharacterized protein</fullName>
    </submittedName>
</protein>
<name>A0A7C9AZG7_OPUST</name>
<feature type="compositionally biased region" description="Basic and acidic residues" evidence="1">
    <location>
        <begin position="1"/>
        <end position="13"/>
    </location>
</feature>
<dbReference type="AlphaFoldDB" id="A0A7C9AZG7"/>
<evidence type="ECO:0000256" key="1">
    <source>
        <dbReference type="SAM" id="MobiDB-lite"/>
    </source>
</evidence>
<dbReference type="EMBL" id="GISG01285266">
    <property type="protein sequence ID" value="MBA4679994.1"/>
    <property type="molecule type" value="Transcribed_RNA"/>
</dbReference>
<sequence>MIDPDMARPKDGDTITVRDSPPPIVPWGAPHHSIPPWLTIMYVYSVDDDVCHELYSDAGSTSNVYISSSAIYSLVGIHDQLLFQLDHHVPFEYDPQWLILDDCMP</sequence>
<feature type="region of interest" description="Disordered" evidence="1">
    <location>
        <begin position="1"/>
        <end position="20"/>
    </location>
</feature>
<reference evidence="2" key="2">
    <citation type="submission" date="2020-07" db="EMBL/GenBank/DDBJ databases">
        <authorList>
            <person name="Vera ALvarez R."/>
            <person name="Arias-Moreno D.M."/>
            <person name="Jimenez-Jacinto V."/>
            <person name="Jimenez-Bremont J.F."/>
            <person name="Swaminathan K."/>
            <person name="Moose S.P."/>
            <person name="Guerrero-Gonzalez M.L."/>
            <person name="Marino-Ramirez L."/>
            <person name="Landsman D."/>
            <person name="Rodriguez-Kessler M."/>
            <person name="Delgado-Sanchez P."/>
        </authorList>
    </citation>
    <scope>NUCLEOTIDE SEQUENCE</scope>
    <source>
        <tissue evidence="2">Cladode</tissue>
    </source>
</reference>
<organism evidence="2">
    <name type="scientific">Opuntia streptacantha</name>
    <name type="common">Prickly pear cactus</name>
    <name type="synonym">Opuntia cardona</name>
    <dbReference type="NCBI Taxonomy" id="393608"/>
    <lineage>
        <taxon>Eukaryota</taxon>
        <taxon>Viridiplantae</taxon>
        <taxon>Streptophyta</taxon>
        <taxon>Embryophyta</taxon>
        <taxon>Tracheophyta</taxon>
        <taxon>Spermatophyta</taxon>
        <taxon>Magnoliopsida</taxon>
        <taxon>eudicotyledons</taxon>
        <taxon>Gunneridae</taxon>
        <taxon>Pentapetalae</taxon>
        <taxon>Caryophyllales</taxon>
        <taxon>Cactineae</taxon>
        <taxon>Cactaceae</taxon>
        <taxon>Opuntioideae</taxon>
        <taxon>Opuntia</taxon>
    </lineage>
</organism>